<dbReference type="InterPro" id="IPR031330">
    <property type="entry name" value="Gly_Hdrlase_35_cat"/>
</dbReference>
<organism evidence="4 5">
    <name type="scientific">Arenibacter troitsensis</name>
    <dbReference type="NCBI Taxonomy" id="188872"/>
    <lineage>
        <taxon>Bacteria</taxon>
        <taxon>Pseudomonadati</taxon>
        <taxon>Bacteroidota</taxon>
        <taxon>Flavobacteriia</taxon>
        <taxon>Flavobacteriales</taxon>
        <taxon>Flavobacteriaceae</taxon>
        <taxon>Arenibacter</taxon>
    </lineage>
</organism>
<proteinExistence type="predicted"/>
<protein>
    <submittedName>
        <fullName evidence="4">Beta-galactosidase GanA</fullName>
    </submittedName>
</protein>
<dbReference type="Pfam" id="PF18120">
    <property type="entry name" value="DUF5597"/>
    <property type="match status" value="1"/>
</dbReference>
<feature type="chain" id="PRO_5010859872" evidence="1">
    <location>
        <begin position="22"/>
        <end position="553"/>
    </location>
</feature>
<dbReference type="OrthoDB" id="9800974at2"/>
<evidence type="ECO:0000313" key="5">
    <source>
        <dbReference type="Proteomes" id="UP000193420"/>
    </source>
</evidence>
<dbReference type="EMBL" id="FXAO01000001">
    <property type="protein sequence ID" value="SMG14637.1"/>
    <property type="molecule type" value="Genomic_DNA"/>
</dbReference>
<gene>
    <name evidence="4" type="ORF">SAMN03080602_00888</name>
</gene>
<dbReference type="Gene3D" id="2.60.220.20">
    <property type="entry name" value="putative beta-Galactosidase from caulobacter crescentus"/>
    <property type="match status" value="1"/>
</dbReference>
<feature type="domain" description="DUF5597" evidence="3">
    <location>
        <begin position="404"/>
        <end position="536"/>
    </location>
</feature>
<dbReference type="Proteomes" id="UP000193420">
    <property type="component" value="Unassembled WGS sequence"/>
</dbReference>
<dbReference type="FunFam" id="3.20.20.80:FF:000135">
    <property type="entry name" value="Beta-galactosidase, putative, bgl35A"/>
    <property type="match status" value="1"/>
</dbReference>
<accession>A0A1X7IID9</accession>
<keyword evidence="5" id="KW-1185">Reference proteome</keyword>
<reference evidence="5" key="1">
    <citation type="submission" date="2017-04" db="EMBL/GenBank/DDBJ databases">
        <authorList>
            <person name="Varghese N."/>
            <person name="Submissions S."/>
        </authorList>
    </citation>
    <scope>NUCLEOTIDE SEQUENCE [LARGE SCALE GENOMIC DNA]</scope>
    <source>
        <strain evidence="5">DSM 19835</strain>
    </source>
</reference>
<evidence type="ECO:0000313" key="4">
    <source>
        <dbReference type="EMBL" id="SMG14637.1"/>
    </source>
</evidence>
<dbReference type="Pfam" id="PF01301">
    <property type="entry name" value="Glyco_hydro_35"/>
    <property type="match status" value="1"/>
</dbReference>
<dbReference type="InterPro" id="IPR017853">
    <property type="entry name" value="GH"/>
</dbReference>
<evidence type="ECO:0000259" key="3">
    <source>
        <dbReference type="Pfam" id="PF18120"/>
    </source>
</evidence>
<dbReference type="Gene3D" id="3.20.20.80">
    <property type="entry name" value="Glycosidases"/>
    <property type="match status" value="1"/>
</dbReference>
<dbReference type="SUPFAM" id="SSF51445">
    <property type="entry name" value="(Trans)glycosidases"/>
    <property type="match status" value="1"/>
</dbReference>
<sequence length="553" mass="63279">MNNFKKILSSLLLLSVFFVSSQKNQSNKLGDTVSDTIPYLKKQGTATQLIVKNKPYLILGGELGNSTFTSLENMVTVWPKLKAMNLNTILAPVFWELIESEEGNFDFRLLDDLLFEARNNNFKIVLLWFGSWKNSMSSHAPAWVKINQKKYPRARDKNGTSQEILSPFSENNLQADRLAFKTLMQHLRDVDGKEQTVIMVQPENEIGMLPSARDYSLMANKKYNSKVPVEFINYITENKKILVPEFYEVWSRNGFRTNGTWEEIFGVGEHTSEIFMAWYFAKYTQEVIAAGKSVYPLPMFVNAALNAKGKQPGEYPSAGPLPHLMDVWKAAAPSIDFLSPDFYNPDFKYWNDLYVRQGNPLFIPEHKFDNTVAGKAAYAIGHYQAMGFSPFSIESSDDPLNEPLGKIYNLINQLTPLITKYQGLNRMDGVLLDKENAGNIVSLGNYEFTFNHSYKLGWEAEAENETWDMAGAIIIQSGKKEFYVAGNGVYVTFKNIKDPNLKVGILKVDEGIFENKKWKVIRHLNGDQTHQGRHLRIFKENYKIQRLELYDYE</sequence>
<name>A0A1X7IID9_9FLAO</name>
<dbReference type="AlphaFoldDB" id="A0A1X7IID9"/>
<keyword evidence="1" id="KW-0732">Signal</keyword>
<dbReference type="STRING" id="188872.SAMN03080602_00888"/>
<dbReference type="InterPro" id="IPR040719">
    <property type="entry name" value="DUF5597"/>
</dbReference>
<feature type="domain" description="Glycoside hydrolase 35 catalytic" evidence="2">
    <location>
        <begin position="48"/>
        <end position="238"/>
    </location>
</feature>
<evidence type="ECO:0000256" key="1">
    <source>
        <dbReference type="SAM" id="SignalP"/>
    </source>
</evidence>
<dbReference type="RefSeq" id="WP_139827140.1">
    <property type="nucleotide sequence ID" value="NZ_FXAO01000001.1"/>
</dbReference>
<feature type="signal peptide" evidence="1">
    <location>
        <begin position="1"/>
        <end position="21"/>
    </location>
</feature>
<evidence type="ECO:0000259" key="2">
    <source>
        <dbReference type="Pfam" id="PF01301"/>
    </source>
</evidence>